<dbReference type="GO" id="GO:0032153">
    <property type="term" value="C:cell division site"/>
    <property type="evidence" value="ECO:0007669"/>
    <property type="project" value="UniProtKB-UniRule"/>
</dbReference>
<reference evidence="11 12" key="1">
    <citation type="submission" date="2017-05" db="EMBL/GenBank/DDBJ databases">
        <title>Full genome sequence of Pseudorhodoplanes sinuspersici.</title>
        <authorList>
            <person name="Dastgheib S.M.M."/>
            <person name="Shavandi M."/>
            <person name="Tirandaz H."/>
        </authorList>
    </citation>
    <scope>NUCLEOTIDE SEQUENCE [LARGE SCALE GENOMIC DNA]</scope>
    <source>
        <strain evidence="11 12">RIPI110</strain>
    </source>
</reference>
<keyword evidence="7 9" id="KW-0472">Membrane</keyword>
<evidence type="ECO:0000256" key="1">
    <source>
        <dbReference type="ARBA" id="ARBA00004370"/>
    </source>
</evidence>
<evidence type="ECO:0000256" key="4">
    <source>
        <dbReference type="ARBA" id="ARBA00022618"/>
    </source>
</evidence>
<dbReference type="HAMAP" id="MF_00911">
    <property type="entry name" value="FtsQ_subfam"/>
    <property type="match status" value="1"/>
</dbReference>
<comment type="similarity">
    <text evidence="9">Belongs to the FtsQ/DivIB family. FtsQ subfamily.</text>
</comment>
<feature type="transmembrane region" description="Helical" evidence="9">
    <location>
        <begin position="38"/>
        <end position="57"/>
    </location>
</feature>
<evidence type="ECO:0000256" key="9">
    <source>
        <dbReference type="HAMAP-Rule" id="MF_00911"/>
    </source>
</evidence>
<name>A0A1W6ZME3_9HYPH</name>
<dbReference type="PANTHER" id="PTHR35851">
    <property type="entry name" value="CELL DIVISION PROTEIN FTSQ"/>
    <property type="match status" value="1"/>
</dbReference>
<evidence type="ECO:0000313" key="12">
    <source>
        <dbReference type="Proteomes" id="UP000194137"/>
    </source>
</evidence>
<gene>
    <name evidence="9" type="primary">ftsQ</name>
    <name evidence="11" type="ORF">CAK95_01765</name>
</gene>
<dbReference type="Gene3D" id="3.10.20.310">
    <property type="entry name" value="membrane protein fhac"/>
    <property type="match status" value="1"/>
</dbReference>
<dbReference type="EMBL" id="CP021112">
    <property type="protein sequence ID" value="ARP97944.1"/>
    <property type="molecule type" value="Genomic_DNA"/>
</dbReference>
<dbReference type="InterPro" id="IPR034746">
    <property type="entry name" value="POTRA"/>
</dbReference>
<dbReference type="AlphaFoldDB" id="A0A1W6ZME3"/>
<dbReference type="KEGG" id="psin:CAK95_01765"/>
<evidence type="ECO:0000256" key="3">
    <source>
        <dbReference type="ARBA" id="ARBA00022519"/>
    </source>
</evidence>
<keyword evidence="2 9" id="KW-1003">Cell membrane</keyword>
<dbReference type="Gene3D" id="3.40.50.11690">
    <property type="entry name" value="Cell division protein FtsQ/DivIB"/>
    <property type="match status" value="1"/>
</dbReference>
<dbReference type="OrthoDB" id="9783091at2"/>
<evidence type="ECO:0000256" key="2">
    <source>
        <dbReference type="ARBA" id="ARBA00022475"/>
    </source>
</evidence>
<sequence length="301" mass="32884">MRDRGRLAQSMTRAPGLRRAERALYRFSASLERKLPRGAGTFAAMAVILSGIGYGIIQGGHADVVREQLADARDSIANAVGFQITSIALSGEKQLTREEILGIAGITGRSSLLFLNADDARNRLKANPWIADATILKLFPDRLHVSVTERQAFALWQKNGRVQVVSRDGTVVEPFVAPHVAHLPLVVGQGANEKAADFLAVMDNYPALREQVRAYILVADRRWNLKLKNGIDVRLPEADPVTAIASLIALDKDRQLLSRDITAVDLRIRDRITVRLSDAAAAARAEALKSKTTPKRKGSDA</sequence>
<dbReference type="InterPro" id="IPR026579">
    <property type="entry name" value="FtsQ"/>
</dbReference>
<keyword evidence="12" id="KW-1185">Reference proteome</keyword>
<feature type="domain" description="POTRA" evidence="10">
    <location>
        <begin position="82"/>
        <end position="150"/>
    </location>
</feature>
<evidence type="ECO:0000259" key="10">
    <source>
        <dbReference type="PROSITE" id="PS51779"/>
    </source>
</evidence>
<proteinExistence type="inferred from homology"/>
<evidence type="ECO:0000256" key="7">
    <source>
        <dbReference type="ARBA" id="ARBA00023136"/>
    </source>
</evidence>
<evidence type="ECO:0000256" key="6">
    <source>
        <dbReference type="ARBA" id="ARBA00022989"/>
    </source>
</evidence>
<dbReference type="GO" id="GO:0005886">
    <property type="term" value="C:plasma membrane"/>
    <property type="evidence" value="ECO:0007669"/>
    <property type="project" value="UniProtKB-SubCell"/>
</dbReference>
<comment type="function">
    <text evidence="9">Essential cell division protein.</text>
</comment>
<keyword evidence="5 9" id="KW-0812">Transmembrane</keyword>
<dbReference type="InterPro" id="IPR013685">
    <property type="entry name" value="POTRA_FtsQ_type"/>
</dbReference>
<evidence type="ECO:0000256" key="5">
    <source>
        <dbReference type="ARBA" id="ARBA00022692"/>
    </source>
</evidence>
<dbReference type="Pfam" id="PF03799">
    <property type="entry name" value="FtsQ_DivIB_C"/>
    <property type="match status" value="1"/>
</dbReference>
<evidence type="ECO:0000256" key="8">
    <source>
        <dbReference type="ARBA" id="ARBA00023306"/>
    </source>
</evidence>
<comment type="subcellular location">
    <subcellularLocation>
        <location evidence="9">Cell inner membrane</location>
        <topology evidence="9">Single-pass type II membrane protein</topology>
    </subcellularLocation>
    <subcellularLocation>
        <location evidence="1">Membrane</location>
    </subcellularLocation>
    <text evidence="9">Localizes to the division septum.</text>
</comment>
<keyword evidence="8 9" id="KW-0131">Cell cycle</keyword>
<keyword evidence="3 9" id="KW-0997">Cell inner membrane</keyword>
<dbReference type="STRING" id="1235591.CAK95_01765"/>
<dbReference type="GO" id="GO:0090529">
    <property type="term" value="P:cell septum assembly"/>
    <property type="evidence" value="ECO:0007669"/>
    <property type="project" value="InterPro"/>
</dbReference>
<accession>A0A1W6ZME3</accession>
<evidence type="ECO:0000313" key="11">
    <source>
        <dbReference type="EMBL" id="ARP97944.1"/>
    </source>
</evidence>
<dbReference type="Pfam" id="PF08478">
    <property type="entry name" value="POTRA_1"/>
    <property type="match status" value="1"/>
</dbReference>
<dbReference type="InterPro" id="IPR005548">
    <property type="entry name" value="Cell_div_FtsQ/DivIB_C"/>
</dbReference>
<protein>
    <recommendedName>
        <fullName evidence="9">Cell division protein FtsQ</fullName>
    </recommendedName>
</protein>
<dbReference type="RefSeq" id="WP_086086263.1">
    <property type="nucleotide sequence ID" value="NZ_CP021112.1"/>
</dbReference>
<dbReference type="PROSITE" id="PS51779">
    <property type="entry name" value="POTRA"/>
    <property type="match status" value="1"/>
</dbReference>
<keyword evidence="4 9" id="KW-0132">Cell division</keyword>
<dbReference type="PANTHER" id="PTHR35851:SF1">
    <property type="entry name" value="CELL DIVISION PROTEIN FTSQ"/>
    <property type="match status" value="1"/>
</dbReference>
<keyword evidence="6 9" id="KW-1133">Transmembrane helix</keyword>
<organism evidence="11 12">
    <name type="scientific">Pseudorhodoplanes sinuspersici</name>
    <dbReference type="NCBI Taxonomy" id="1235591"/>
    <lineage>
        <taxon>Bacteria</taxon>
        <taxon>Pseudomonadati</taxon>
        <taxon>Pseudomonadota</taxon>
        <taxon>Alphaproteobacteria</taxon>
        <taxon>Hyphomicrobiales</taxon>
        <taxon>Pseudorhodoplanes</taxon>
    </lineage>
</organism>
<dbReference type="GO" id="GO:0043093">
    <property type="term" value="P:FtsZ-dependent cytokinesis"/>
    <property type="evidence" value="ECO:0007669"/>
    <property type="project" value="UniProtKB-UniRule"/>
</dbReference>
<dbReference type="InterPro" id="IPR045335">
    <property type="entry name" value="FtsQ_C_sf"/>
</dbReference>
<dbReference type="Proteomes" id="UP000194137">
    <property type="component" value="Chromosome"/>
</dbReference>